<keyword evidence="2" id="KW-1185">Reference proteome</keyword>
<sequence length="62" mass="6512">MSTVAAHKVADAIRVEGQVKSDPAENLPETVAGAGDPERAALDADATRRMRQLLTTLPEKAA</sequence>
<reference evidence="1 2" key="1">
    <citation type="submission" date="2012-08" db="EMBL/GenBank/DDBJ databases">
        <title>Whole genome shotgun sequence of Gordonia rubripertincta NBRC 101908.</title>
        <authorList>
            <person name="Takarada H."/>
            <person name="Hosoyama A."/>
            <person name="Tsuchikane K."/>
            <person name="Katsumata H."/>
            <person name="Baba S."/>
            <person name="Ohji S."/>
            <person name="Yamazaki S."/>
            <person name="Fujita N."/>
        </authorList>
    </citation>
    <scope>NUCLEOTIDE SEQUENCE [LARGE SCALE GENOMIC DNA]</scope>
    <source>
        <strain evidence="1 2">NBRC 101908</strain>
    </source>
</reference>
<protein>
    <submittedName>
        <fullName evidence="1">RNA polymerase ECF-type sigma factor SigD</fullName>
    </submittedName>
</protein>
<proteinExistence type="predicted"/>
<organism evidence="1 2">
    <name type="scientific">Gordonia rubripertincta NBRC 101908</name>
    <dbReference type="NCBI Taxonomy" id="1077975"/>
    <lineage>
        <taxon>Bacteria</taxon>
        <taxon>Bacillati</taxon>
        <taxon>Actinomycetota</taxon>
        <taxon>Actinomycetes</taxon>
        <taxon>Mycobacteriales</taxon>
        <taxon>Gordoniaceae</taxon>
        <taxon>Gordonia</taxon>
    </lineage>
</organism>
<name>A0ABQ0HWN5_GORRU</name>
<evidence type="ECO:0000313" key="1">
    <source>
        <dbReference type="EMBL" id="GAB86692.1"/>
    </source>
</evidence>
<accession>A0ABQ0HWN5</accession>
<dbReference type="EMBL" id="BAHB01000077">
    <property type="protein sequence ID" value="GAB86692.1"/>
    <property type="molecule type" value="Genomic_DNA"/>
</dbReference>
<comment type="caution">
    <text evidence="1">The sequence shown here is derived from an EMBL/GenBank/DDBJ whole genome shotgun (WGS) entry which is preliminary data.</text>
</comment>
<dbReference type="Proteomes" id="UP000010744">
    <property type="component" value="Unassembled WGS sequence"/>
</dbReference>
<gene>
    <name evidence="1" type="primary">sigD</name>
    <name evidence="1" type="ORF">GORBP_077_01210</name>
</gene>
<evidence type="ECO:0000313" key="2">
    <source>
        <dbReference type="Proteomes" id="UP000010744"/>
    </source>
</evidence>